<keyword evidence="3" id="KW-1185">Reference proteome</keyword>
<dbReference type="EMBL" id="BAABIM010000004">
    <property type="protein sequence ID" value="GAA4696718.1"/>
    <property type="molecule type" value="Genomic_DNA"/>
</dbReference>
<dbReference type="RefSeq" id="WP_345270300.1">
    <property type="nucleotide sequence ID" value="NZ_BAABIM010000004.1"/>
</dbReference>
<evidence type="ECO:0000256" key="1">
    <source>
        <dbReference type="SAM" id="SignalP"/>
    </source>
</evidence>
<reference evidence="3" key="1">
    <citation type="journal article" date="2019" name="Int. J. Syst. Evol. Microbiol.">
        <title>The Global Catalogue of Microorganisms (GCM) 10K type strain sequencing project: providing services to taxonomists for standard genome sequencing and annotation.</title>
        <authorList>
            <consortium name="The Broad Institute Genomics Platform"/>
            <consortium name="The Broad Institute Genome Sequencing Center for Infectious Disease"/>
            <person name="Wu L."/>
            <person name="Ma J."/>
        </authorList>
    </citation>
    <scope>NUCLEOTIDE SEQUENCE [LARGE SCALE GENOMIC DNA]</scope>
    <source>
        <strain evidence="3">JCM 18127</strain>
    </source>
</reference>
<dbReference type="Proteomes" id="UP001500621">
    <property type="component" value="Unassembled WGS sequence"/>
</dbReference>
<proteinExistence type="predicted"/>
<evidence type="ECO:0008006" key="4">
    <source>
        <dbReference type="Google" id="ProtNLM"/>
    </source>
</evidence>
<gene>
    <name evidence="2" type="ORF">GCM10023226_39010</name>
</gene>
<organism evidence="2 3">
    <name type="scientific">Nocardioides nanhaiensis</name>
    <dbReference type="NCBI Taxonomy" id="1476871"/>
    <lineage>
        <taxon>Bacteria</taxon>
        <taxon>Bacillati</taxon>
        <taxon>Actinomycetota</taxon>
        <taxon>Actinomycetes</taxon>
        <taxon>Propionibacteriales</taxon>
        <taxon>Nocardioidaceae</taxon>
        <taxon>Nocardioides</taxon>
    </lineage>
</organism>
<sequence>MTPCSLTLRAGAAVAVTSLLLGACGGGGDDTATPAPAEVPTSLTGLAADSAATQALNDALTGLRVGNTGTFDAVYTYADQRFDYTGVYRLSPAEQRLTFTADLGEAGDGEPVESETVSDAGEFFVRLPADGDISSRCWVTGEPARVTETVGLEFNPGFEKLPGVVVLASTAVGIAEDPQVRDGLLGSVDLTTATALISPRLPTLLGLTGQERVLARLTLDDGVLRDLRVEGPALLAALQEAGVQADPAELERVFAAEAPIEITFDNPGSKVVIETPAPTDVVDLDAADAAEQLSACTP</sequence>
<name>A0ABP8WYF0_9ACTN</name>
<comment type="caution">
    <text evidence="2">The sequence shown here is derived from an EMBL/GenBank/DDBJ whole genome shotgun (WGS) entry which is preliminary data.</text>
</comment>
<accession>A0ABP8WYF0</accession>
<protein>
    <recommendedName>
        <fullName evidence="4">LppX_LprAFG lipoprotein</fullName>
    </recommendedName>
</protein>
<feature type="chain" id="PRO_5046382154" description="LppX_LprAFG lipoprotein" evidence="1">
    <location>
        <begin position="24"/>
        <end position="298"/>
    </location>
</feature>
<keyword evidence="1" id="KW-0732">Signal</keyword>
<feature type="signal peptide" evidence="1">
    <location>
        <begin position="1"/>
        <end position="23"/>
    </location>
</feature>
<evidence type="ECO:0000313" key="2">
    <source>
        <dbReference type="EMBL" id="GAA4696718.1"/>
    </source>
</evidence>
<evidence type="ECO:0000313" key="3">
    <source>
        <dbReference type="Proteomes" id="UP001500621"/>
    </source>
</evidence>